<organism evidence="1 2">
    <name type="scientific">Meloidogyne javanica</name>
    <name type="common">Root-knot nematode worm</name>
    <dbReference type="NCBI Taxonomy" id="6303"/>
    <lineage>
        <taxon>Eukaryota</taxon>
        <taxon>Metazoa</taxon>
        <taxon>Ecdysozoa</taxon>
        <taxon>Nematoda</taxon>
        <taxon>Chromadorea</taxon>
        <taxon>Rhabditida</taxon>
        <taxon>Tylenchina</taxon>
        <taxon>Tylenchomorpha</taxon>
        <taxon>Tylenchoidea</taxon>
        <taxon>Meloidogynidae</taxon>
        <taxon>Meloidogyninae</taxon>
        <taxon>Meloidogyne</taxon>
        <taxon>Meloidogyne incognita group</taxon>
    </lineage>
</organism>
<protein>
    <submittedName>
        <fullName evidence="2">Uncharacterized protein</fullName>
    </submittedName>
</protein>
<evidence type="ECO:0000313" key="1">
    <source>
        <dbReference type="Proteomes" id="UP000887561"/>
    </source>
</evidence>
<name>A0A915MHT0_MELJA</name>
<dbReference type="Proteomes" id="UP000887561">
    <property type="component" value="Unplaced"/>
</dbReference>
<proteinExistence type="predicted"/>
<keyword evidence="1" id="KW-1185">Reference proteome</keyword>
<evidence type="ECO:0000313" key="2">
    <source>
        <dbReference type="WBParaSite" id="scaffold39751_cov484.g23626"/>
    </source>
</evidence>
<accession>A0A915MHT0</accession>
<dbReference type="WBParaSite" id="scaffold39751_cov484.g23626">
    <property type="protein sequence ID" value="scaffold39751_cov484.g23626"/>
    <property type="gene ID" value="scaffold39751_cov484.g23626"/>
</dbReference>
<sequence length="82" mass="9299">MISIRAPAALVIVAHHDSLNVDSLKEHNNDSTTINQLIQKNINEMAEKSEHFFKMSQSLKLDKATINEQKALLLDLYPNSHM</sequence>
<reference evidence="2" key="1">
    <citation type="submission" date="2022-11" db="UniProtKB">
        <authorList>
            <consortium name="WormBaseParasite"/>
        </authorList>
    </citation>
    <scope>IDENTIFICATION</scope>
</reference>
<dbReference type="AlphaFoldDB" id="A0A915MHT0"/>